<keyword evidence="5" id="KW-0732">Signal</keyword>
<evidence type="ECO:0000313" key="7">
    <source>
        <dbReference type="EMBL" id="MBO8452408.1"/>
    </source>
</evidence>
<evidence type="ECO:0000256" key="3">
    <source>
        <dbReference type="ARBA" id="ARBA00023157"/>
    </source>
</evidence>
<dbReference type="InterPro" id="IPR036249">
    <property type="entry name" value="Thioredoxin-like_sf"/>
</dbReference>
<dbReference type="SUPFAM" id="SSF52833">
    <property type="entry name" value="Thioredoxin-like"/>
    <property type="match status" value="1"/>
</dbReference>
<proteinExistence type="predicted"/>
<comment type="caution">
    <text evidence="7">The sequence shown here is derived from an EMBL/GenBank/DDBJ whole genome shotgun (WGS) entry which is preliminary data.</text>
</comment>
<evidence type="ECO:0000259" key="6">
    <source>
        <dbReference type="PROSITE" id="PS51352"/>
    </source>
</evidence>
<evidence type="ECO:0000256" key="5">
    <source>
        <dbReference type="SAM" id="SignalP"/>
    </source>
</evidence>
<evidence type="ECO:0000256" key="1">
    <source>
        <dbReference type="ARBA" id="ARBA00004196"/>
    </source>
</evidence>
<dbReference type="EMBL" id="JADIMI010000059">
    <property type="protein sequence ID" value="MBO8452408.1"/>
    <property type="molecule type" value="Genomic_DNA"/>
</dbReference>
<name>A0A9D9ETB3_9BACT</name>
<dbReference type="InterPro" id="IPR050553">
    <property type="entry name" value="Thioredoxin_ResA/DsbE_sf"/>
</dbReference>
<dbReference type="Gene3D" id="3.40.30.10">
    <property type="entry name" value="Glutaredoxin"/>
    <property type="match status" value="1"/>
</dbReference>
<dbReference type="GO" id="GO:0016491">
    <property type="term" value="F:oxidoreductase activity"/>
    <property type="evidence" value="ECO:0007669"/>
    <property type="project" value="InterPro"/>
</dbReference>
<dbReference type="GO" id="GO:0017004">
    <property type="term" value="P:cytochrome complex assembly"/>
    <property type="evidence" value="ECO:0007669"/>
    <property type="project" value="UniProtKB-KW"/>
</dbReference>
<feature type="domain" description="Thioredoxin" evidence="6">
    <location>
        <begin position="234"/>
        <end position="373"/>
    </location>
</feature>
<dbReference type="GO" id="GO:0016209">
    <property type="term" value="F:antioxidant activity"/>
    <property type="evidence" value="ECO:0007669"/>
    <property type="project" value="InterPro"/>
</dbReference>
<protein>
    <submittedName>
        <fullName evidence="7">AhpC/TSA family protein</fullName>
    </submittedName>
</protein>
<dbReference type="Proteomes" id="UP000823661">
    <property type="component" value="Unassembled WGS sequence"/>
</dbReference>
<dbReference type="PROSITE" id="PS51257">
    <property type="entry name" value="PROKAR_LIPOPROTEIN"/>
    <property type="match status" value="1"/>
</dbReference>
<accession>A0A9D9ETB3</accession>
<evidence type="ECO:0000256" key="4">
    <source>
        <dbReference type="ARBA" id="ARBA00023284"/>
    </source>
</evidence>
<dbReference type="PANTHER" id="PTHR42852:SF6">
    <property type="entry name" value="THIOL:DISULFIDE INTERCHANGE PROTEIN DSBE"/>
    <property type="match status" value="1"/>
</dbReference>
<dbReference type="PROSITE" id="PS51352">
    <property type="entry name" value="THIOREDOXIN_2"/>
    <property type="match status" value="1"/>
</dbReference>
<organism evidence="7 8">
    <name type="scientific">Candidatus Cryptobacteroides intestinavium</name>
    <dbReference type="NCBI Taxonomy" id="2840766"/>
    <lineage>
        <taxon>Bacteria</taxon>
        <taxon>Pseudomonadati</taxon>
        <taxon>Bacteroidota</taxon>
        <taxon>Bacteroidia</taxon>
        <taxon>Bacteroidales</taxon>
        <taxon>Candidatus Cryptobacteroides</taxon>
    </lineage>
</organism>
<reference evidence="7" key="2">
    <citation type="journal article" date="2021" name="PeerJ">
        <title>Extensive microbial diversity within the chicken gut microbiome revealed by metagenomics and culture.</title>
        <authorList>
            <person name="Gilroy R."/>
            <person name="Ravi A."/>
            <person name="Getino M."/>
            <person name="Pursley I."/>
            <person name="Horton D.L."/>
            <person name="Alikhan N.F."/>
            <person name="Baker D."/>
            <person name="Gharbi K."/>
            <person name="Hall N."/>
            <person name="Watson M."/>
            <person name="Adriaenssens E.M."/>
            <person name="Foster-Nyarko E."/>
            <person name="Jarju S."/>
            <person name="Secka A."/>
            <person name="Antonio M."/>
            <person name="Oren A."/>
            <person name="Chaudhuri R.R."/>
            <person name="La Ragione R."/>
            <person name="Hildebrand F."/>
            <person name="Pallen M.J."/>
        </authorList>
    </citation>
    <scope>NUCLEOTIDE SEQUENCE</scope>
    <source>
        <strain evidence="7">B1-20833</strain>
    </source>
</reference>
<keyword evidence="2" id="KW-0201">Cytochrome c-type biogenesis</keyword>
<evidence type="ECO:0000256" key="2">
    <source>
        <dbReference type="ARBA" id="ARBA00022748"/>
    </source>
</evidence>
<gene>
    <name evidence="7" type="ORF">IAC06_05950</name>
</gene>
<dbReference type="CDD" id="cd02966">
    <property type="entry name" value="TlpA_like_family"/>
    <property type="match status" value="1"/>
</dbReference>
<evidence type="ECO:0000313" key="8">
    <source>
        <dbReference type="Proteomes" id="UP000823661"/>
    </source>
</evidence>
<keyword evidence="3" id="KW-1015">Disulfide bond</keyword>
<dbReference type="InterPro" id="IPR000866">
    <property type="entry name" value="AhpC/TSA"/>
</dbReference>
<feature type="signal peptide" evidence="5">
    <location>
        <begin position="1"/>
        <end position="27"/>
    </location>
</feature>
<keyword evidence="4" id="KW-0676">Redox-active center</keyword>
<dbReference type="GO" id="GO:0030313">
    <property type="term" value="C:cell envelope"/>
    <property type="evidence" value="ECO:0007669"/>
    <property type="project" value="UniProtKB-SubCell"/>
</dbReference>
<feature type="chain" id="PRO_5038542782" evidence="5">
    <location>
        <begin position="28"/>
        <end position="373"/>
    </location>
</feature>
<reference evidence="7" key="1">
    <citation type="submission" date="2020-10" db="EMBL/GenBank/DDBJ databases">
        <authorList>
            <person name="Gilroy R."/>
        </authorList>
    </citation>
    <scope>NUCLEOTIDE SEQUENCE</scope>
    <source>
        <strain evidence="7">B1-20833</strain>
    </source>
</reference>
<comment type="subcellular location">
    <subcellularLocation>
        <location evidence="1">Cell envelope</location>
    </subcellularLocation>
</comment>
<dbReference type="Pfam" id="PF00578">
    <property type="entry name" value="AhpC-TSA"/>
    <property type="match status" value="1"/>
</dbReference>
<dbReference type="PANTHER" id="PTHR42852">
    <property type="entry name" value="THIOL:DISULFIDE INTERCHANGE PROTEIN DSBE"/>
    <property type="match status" value="1"/>
</dbReference>
<sequence length="373" mass="41695">MKKIMVAAMSAALLAVVSCSRTFSVTADTGSGEYDGVKVYMTRQYPADAGKNVILDSTVIENGVYSFVLEDVGEPCLVTFELEPKVRSDHYTEYYDLLPADCIASPGDIRIKYTPDGITAGGNSINDDFERLVLKPHREAHARSMAYRERTSLSDSIEVFYRQARPQYIEFVRKYAGTPAGAALFYGRTPEFYSESLFEEINGTMKPEYAQAWKEKQESMRRSMEDTDKARKAVAKGKDYIDFGSTTDSGQPVRLSDAVRPGRVLLVDFWASWCRPCRAEIPAIKQLYEKYHDAGLDVISVSLDTGEAAWKKAMEMEQMPWPQWSDLKGFKGEAATSYAIQAIPFIVLIGPDGKIALVNMHGETLENAIKELL</sequence>
<dbReference type="AlphaFoldDB" id="A0A9D9ETB3"/>
<dbReference type="InterPro" id="IPR013766">
    <property type="entry name" value="Thioredoxin_domain"/>
</dbReference>